<proteinExistence type="predicted"/>
<name>A0ABV5LWZ8_9ACTN</name>
<protein>
    <submittedName>
        <fullName evidence="1">Uncharacterized protein</fullName>
    </submittedName>
</protein>
<evidence type="ECO:0000313" key="1">
    <source>
        <dbReference type="EMBL" id="MFB9378579.1"/>
    </source>
</evidence>
<comment type="caution">
    <text evidence="1">The sequence shown here is derived from an EMBL/GenBank/DDBJ whole genome shotgun (WGS) entry which is preliminary data.</text>
</comment>
<evidence type="ECO:0000313" key="2">
    <source>
        <dbReference type="Proteomes" id="UP001589748"/>
    </source>
</evidence>
<dbReference type="RefSeq" id="WP_380136755.1">
    <property type="nucleotide sequence ID" value="NZ_JBHLUI010000008.1"/>
</dbReference>
<gene>
    <name evidence="1" type="ORF">ACFFVI_16575</name>
</gene>
<dbReference type="Proteomes" id="UP001589748">
    <property type="component" value="Unassembled WGS sequence"/>
</dbReference>
<accession>A0ABV5LWZ8</accession>
<dbReference type="EMBL" id="JBHMDM010000007">
    <property type="protein sequence ID" value="MFB9378579.1"/>
    <property type="molecule type" value="Genomic_DNA"/>
</dbReference>
<sequence length="101" mass="11631">MSLHQNAHSSWVARDVRRRLLARQTSVARLDQAMADRGWPGADPVNPVGALHGLLLGRRDLIEREHTALAVALQLPSDFYDRRETPRLWTLWARLTRRRTS</sequence>
<keyword evidence="2" id="KW-1185">Reference proteome</keyword>
<reference evidence="1 2" key="1">
    <citation type="submission" date="2024-09" db="EMBL/GenBank/DDBJ databases">
        <authorList>
            <person name="Sun Q."/>
            <person name="Mori K."/>
        </authorList>
    </citation>
    <scope>NUCLEOTIDE SEQUENCE [LARGE SCALE GENOMIC DNA]</scope>
    <source>
        <strain evidence="1 2">TISTR 1856</strain>
    </source>
</reference>
<organism evidence="1 2">
    <name type="scientific">Kineococcus gynurae</name>
    <dbReference type="NCBI Taxonomy" id="452979"/>
    <lineage>
        <taxon>Bacteria</taxon>
        <taxon>Bacillati</taxon>
        <taxon>Actinomycetota</taxon>
        <taxon>Actinomycetes</taxon>
        <taxon>Kineosporiales</taxon>
        <taxon>Kineosporiaceae</taxon>
        <taxon>Kineococcus</taxon>
    </lineage>
</organism>